<keyword evidence="12" id="KW-1185">Reference proteome</keyword>
<reference evidence="10" key="2">
    <citation type="submission" date="2022-10" db="EMBL/GenBank/DDBJ databases">
        <title>Comparative genomic analysis and in-vitro probiotic properties of the potential probiotic L. chiayiensis AACE 3.</title>
        <authorList>
            <person name="Kang X."/>
        </authorList>
    </citation>
    <scope>NUCLEOTIDE SEQUENCE</scope>
    <source>
        <strain evidence="10">AACE 3</strain>
    </source>
</reference>
<evidence type="ECO:0000256" key="6">
    <source>
        <dbReference type="ARBA" id="ARBA00022683"/>
    </source>
</evidence>
<organism evidence="9 11">
    <name type="scientific">Lacticaseibacillus chiayiensis</name>
    <dbReference type="NCBI Taxonomy" id="2100821"/>
    <lineage>
        <taxon>Bacteria</taxon>
        <taxon>Bacillati</taxon>
        <taxon>Bacillota</taxon>
        <taxon>Bacilli</taxon>
        <taxon>Lactobacillales</taxon>
        <taxon>Lactobacillaceae</taxon>
        <taxon>Lacticaseibacillus</taxon>
    </lineage>
</organism>
<evidence type="ECO:0000256" key="3">
    <source>
        <dbReference type="ARBA" id="ARBA00022490"/>
    </source>
</evidence>
<accession>A0A4Q1UFY6</accession>
<dbReference type="EMBL" id="CP107523">
    <property type="protein sequence ID" value="UYN56359.1"/>
    <property type="molecule type" value="Genomic_DNA"/>
</dbReference>
<evidence type="ECO:0000313" key="10">
    <source>
        <dbReference type="EMBL" id="UYN56359.1"/>
    </source>
</evidence>
<evidence type="ECO:0000256" key="5">
    <source>
        <dbReference type="ARBA" id="ARBA00022679"/>
    </source>
</evidence>
<sequence>MVGFVIATHGKLASGFLDAVKLIIGEQENIGEIGLFEGNDVSEFGLKLEKLIRKEDEGDGVIVFTDLFAASPYNQAALCASRIKDVKIQLITGVNLPMIIEAINARMMGQNIEQITNAAFETAKVGIKNFWDELDARNSQTKR</sequence>
<feature type="domain" description="PTS EIIA type-4" evidence="8">
    <location>
        <begin position="1"/>
        <end position="127"/>
    </location>
</feature>
<evidence type="ECO:0000256" key="1">
    <source>
        <dbReference type="ARBA" id="ARBA00004496"/>
    </source>
</evidence>
<gene>
    <name evidence="9" type="ORF">BVJ53_00255</name>
    <name evidence="10" type="ORF">OFW50_12975</name>
</gene>
<evidence type="ECO:0000259" key="8">
    <source>
        <dbReference type="PROSITE" id="PS51096"/>
    </source>
</evidence>
<reference evidence="9 11" key="1">
    <citation type="submission" date="2017-01" db="EMBL/GenBank/DDBJ databases">
        <title>Lactobacillus chiayiensis sp. nov., a lactic acid bacterium isolated from compost.</title>
        <authorList>
            <person name="Huang C.-H."/>
        </authorList>
    </citation>
    <scope>NUCLEOTIDE SEQUENCE [LARGE SCALE GENOMIC DNA]</scope>
    <source>
        <strain evidence="9">Chh01</strain>
        <strain evidence="11">chh01</strain>
    </source>
</reference>
<name>A0A4Q1UFY6_9LACO</name>
<dbReference type="InterPro" id="IPR033887">
    <property type="entry name" value="PTS_IIA_man"/>
</dbReference>
<dbReference type="AlphaFoldDB" id="A0A4Q1UFY6"/>
<dbReference type="Pfam" id="PF03610">
    <property type="entry name" value="EIIA-man"/>
    <property type="match status" value="1"/>
</dbReference>
<evidence type="ECO:0000313" key="12">
    <source>
        <dbReference type="Proteomes" id="UP001164790"/>
    </source>
</evidence>
<dbReference type="SUPFAM" id="SSF53062">
    <property type="entry name" value="PTS system fructose IIA component-like"/>
    <property type="match status" value="1"/>
</dbReference>
<evidence type="ECO:0000256" key="2">
    <source>
        <dbReference type="ARBA" id="ARBA00022448"/>
    </source>
</evidence>
<dbReference type="CDD" id="cd00006">
    <property type="entry name" value="PTS_IIA_man"/>
    <property type="match status" value="1"/>
</dbReference>
<keyword evidence="5" id="KW-0808">Transferase</keyword>
<dbReference type="PROSITE" id="PS51096">
    <property type="entry name" value="PTS_EIIA_TYPE_4"/>
    <property type="match status" value="1"/>
</dbReference>
<evidence type="ECO:0000313" key="11">
    <source>
        <dbReference type="Proteomes" id="UP000290475"/>
    </source>
</evidence>
<dbReference type="GO" id="GO:0009401">
    <property type="term" value="P:phosphoenolpyruvate-dependent sugar phosphotransferase system"/>
    <property type="evidence" value="ECO:0007669"/>
    <property type="project" value="UniProtKB-KW"/>
</dbReference>
<dbReference type="PANTHER" id="PTHR33799:SF1">
    <property type="entry name" value="PTS SYSTEM MANNOSE-SPECIFIC EIIAB COMPONENT-RELATED"/>
    <property type="match status" value="1"/>
</dbReference>
<evidence type="ECO:0000256" key="7">
    <source>
        <dbReference type="ARBA" id="ARBA00022777"/>
    </source>
</evidence>
<dbReference type="GO" id="GO:0016020">
    <property type="term" value="C:membrane"/>
    <property type="evidence" value="ECO:0007669"/>
    <property type="project" value="InterPro"/>
</dbReference>
<dbReference type="InterPro" id="IPR004701">
    <property type="entry name" value="PTS_EIIA_man-typ"/>
</dbReference>
<keyword evidence="4 10" id="KW-0762">Sugar transport</keyword>
<dbReference type="GO" id="GO:0005737">
    <property type="term" value="C:cytoplasm"/>
    <property type="evidence" value="ECO:0007669"/>
    <property type="project" value="UniProtKB-SubCell"/>
</dbReference>
<dbReference type="InterPro" id="IPR051471">
    <property type="entry name" value="Bacterial_PTS_sugar_comp"/>
</dbReference>
<dbReference type="Proteomes" id="UP000290475">
    <property type="component" value="Unassembled WGS sequence"/>
</dbReference>
<evidence type="ECO:0000256" key="4">
    <source>
        <dbReference type="ARBA" id="ARBA00022597"/>
    </source>
</evidence>
<protein>
    <submittedName>
        <fullName evidence="9">PTS mannose transporter subunit IID</fullName>
    </submittedName>
    <submittedName>
        <fullName evidence="10">PTS sugar transporter subunit IIA</fullName>
    </submittedName>
</protein>
<keyword evidence="7" id="KW-0418">Kinase</keyword>
<keyword evidence="2" id="KW-0813">Transport</keyword>
<dbReference type="InterPro" id="IPR036662">
    <property type="entry name" value="PTS_EIIA_man-typ_sf"/>
</dbReference>
<dbReference type="EMBL" id="MSSM01000001">
    <property type="protein sequence ID" value="RXT30683.1"/>
    <property type="molecule type" value="Genomic_DNA"/>
</dbReference>
<keyword evidence="6" id="KW-0598">Phosphotransferase system</keyword>
<dbReference type="PANTHER" id="PTHR33799">
    <property type="entry name" value="PTS PERMEASE-RELATED-RELATED"/>
    <property type="match status" value="1"/>
</dbReference>
<dbReference type="Proteomes" id="UP001164790">
    <property type="component" value="Chromosome"/>
</dbReference>
<dbReference type="GO" id="GO:0016301">
    <property type="term" value="F:kinase activity"/>
    <property type="evidence" value="ECO:0007669"/>
    <property type="project" value="UniProtKB-KW"/>
</dbReference>
<dbReference type="RefSeq" id="WP_129300623.1">
    <property type="nucleotide sequence ID" value="NZ_CP107523.1"/>
</dbReference>
<keyword evidence="3" id="KW-0963">Cytoplasm</keyword>
<evidence type="ECO:0000313" key="9">
    <source>
        <dbReference type="EMBL" id="RXT30683.1"/>
    </source>
</evidence>
<comment type="subcellular location">
    <subcellularLocation>
        <location evidence="1">Cytoplasm</location>
    </subcellularLocation>
</comment>
<dbReference type="Gene3D" id="3.40.50.510">
    <property type="entry name" value="Phosphotransferase system, mannose-type IIA component"/>
    <property type="match status" value="1"/>
</dbReference>
<proteinExistence type="predicted"/>